<evidence type="ECO:0000256" key="3">
    <source>
        <dbReference type="ARBA" id="ARBA00022544"/>
    </source>
</evidence>
<keyword evidence="4" id="KW-0732">Signal</keyword>
<reference evidence="11 12" key="1">
    <citation type="journal article" date="2001" name="J. Bacteriol.">
        <title>Genome sequence and comparative analysis of the solvent-producing bacterium Clostridium acetobutylicum.</title>
        <authorList>
            <person name="Nolling J."/>
            <person name="Breton G."/>
            <person name="Omelchenko M.V."/>
            <person name="Makarova K.S."/>
            <person name="Zeng Q."/>
            <person name="Gibson R."/>
            <person name="Lee H.M."/>
            <person name="Dubois J."/>
            <person name="Qiu D."/>
            <person name="Hitti J."/>
            <person name="Wolf Y.I."/>
            <person name="Tatusov R.L."/>
            <person name="Sabathe F."/>
            <person name="Doucette-Stamm L."/>
            <person name="Soucaille P."/>
            <person name="Daly M.J."/>
            <person name="Bennett G.N."/>
            <person name="Koonin E.V."/>
            <person name="Smith D.R."/>
        </authorList>
    </citation>
    <scope>NUCLEOTIDE SEQUENCE [LARGE SCALE GENOMIC DNA]</scope>
    <source>
        <strain evidence="12">ATCC 824 / DSM 792 / JCM 1419 / LMG 5710 / VKM B-1787</strain>
    </source>
</reference>
<evidence type="ECO:0000256" key="2">
    <source>
        <dbReference type="ARBA" id="ARBA00007886"/>
    </source>
</evidence>
<dbReference type="NCBIfam" id="TIGR02887">
    <property type="entry name" value="spore_ger_x_C"/>
    <property type="match status" value="1"/>
</dbReference>
<dbReference type="OrthoDB" id="1949745at2"/>
<name>Q97LG3_CLOAB</name>
<keyword evidence="8" id="KW-0812">Transmembrane</keyword>
<dbReference type="KEGG" id="cac:CA_C0598"/>
<keyword evidence="5 8" id="KW-0472">Membrane</keyword>
<dbReference type="RefSeq" id="WP_010963918.1">
    <property type="nucleotide sequence ID" value="NC_003030.1"/>
</dbReference>
<keyword evidence="8" id="KW-1133">Transmembrane helix</keyword>
<evidence type="ECO:0000256" key="7">
    <source>
        <dbReference type="ARBA" id="ARBA00023288"/>
    </source>
</evidence>
<dbReference type="PANTHER" id="PTHR35789:SF1">
    <property type="entry name" value="SPORE GERMINATION PROTEIN B3"/>
    <property type="match status" value="1"/>
</dbReference>
<dbReference type="STRING" id="272562.CA_C0598"/>
<keyword evidence="3" id="KW-0309">Germination</keyword>
<keyword evidence="7" id="KW-0449">Lipoprotein</keyword>
<organism evidence="11 12">
    <name type="scientific">Clostridium acetobutylicum (strain ATCC 824 / DSM 792 / JCM 1419 / IAM 19013 / LMG 5710 / NBRC 13948 / NRRL B-527 / VKM B-1787 / 2291 / W)</name>
    <dbReference type="NCBI Taxonomy" id="272562"/>
    <lineage>
        <taxon>Bacteria</taxon>
        <taxon>Bacillati</taxon>
        <taxon>Bacillota</taxon>
        <taxon>Clostridia</taxon>
        <taxon>Eubacteriales</taxon>
        <taxon>Clostridiaceae</taxon>
        <taxon>Clostridium</taxon>
    </lineage>
</organism>
<dbReference type="PANTHER" id="PTHR35789">
    <property type="entry name" value="SPORE GERMINATION PROTEIN B3"/>
    <property type="match status" value="1"/>
</dbReference>
<dbReference type="Gene3D" id="3.30.300.210">
    <property type="entry name" value="Nutrient germinant receptor protein C, domain 3"/>
    <property type="match status" value="1"/>
</dbReference>
<dbReference type="Proteomes" id="UP000000814">
    <property type="component" value="Chromosome"/>
</dbReference>
<dbReference type="AlphaFoldDB" id="Q97LG3"/>
<dbReference type="GO" id="GO:0009847">
    <property type="term" value="P:spore germination"/>
    <property type="evidence" value="ECO:0007669"/>
    <property type="project" value="InterPro"/>
</dbReference>
<evidence type="ECO:0000259" key="10">
    <source>
        <dbReference type="Pfam" id="PF25198"/>
    </source>
</evidence>
<feature type="transmembrane region" description="Helical" evidence="8">
    <location>
        <begin position="7"/>
        <end position="23"/>
    </location>
</feature>
<dbReference type="HOGENOM" id="CLU_051140_3_2_9"/>
<evidence type="ECO:0000256" key="8">
    <source>
        <dbReference type="SAM" id="Phobius"/>
    </source>
</evidence>
<dbReference type="PATRIC" id="fig|272562.8.peg.801"/>
<proteinExistence type="inferred from homology"/>
<gene>
    <name evidence="11" type="primary">gerKC</name>
    <name evidence="11" type="ordered locus">CA_C0598</name>
</gene>
<keyword evidence="12" id="KW-1185">Reference proteome</keyword>
<evidence type="ECO:0000313" key="11">
    <source>
        <dbReference type="EMBL" id="AAK78576.1"/>
    </source>
</evidence>
<evidence type="ECO:0000313" key="12">
    <source>
        <dbReference type="Proteomes" id="UP000000814"/>
    </source>
</evidence>
<dbReference type="GeneID" id="44997109"/>
<evidence type="ECO:0000256" key="1">
    <source>
        <dbReference type="ARBA" id="ARBA00004635"/>
    </source>
</evidence>
<dbReference type="InterPro" id="IPR008844">
    <property type="entry name" value="Spore_GerAC-like"/>
</dbReference>
<keyword evidence="6" id="KW-0564">Palmitate</keyword>
<sequence>MKINNKLLFIPVILIFIAVFIGGKGELVENLEIPVGVGVDVEKTPSGIAYKIPIVVYSFEDANKIESYQLLGEGSIPPDTRQDRQLKANKKFILGLNKIFVYSEASAKNGLKPFLDLNLNNPEINDRAWCVIFKGKAQDILNYKVKGYKSSSDYIEGMIKNLNEFNFFSKQYTFTDIFVRCSTEGRTALLPYIEIKDGLIQTTGLAIFNKDKMVANVGIEESRVINMLKENNVKGIVSVERSPKRYTSFYGVTKRKIKCYKKDGKYQFIINLKLKGKIVTNQLYKNITSDSRQLQKFKFLLEKSVEQNCNQTIKDITKKYKVDVLDLGRVATAKYGKHTGTDWNKAVSESDIKVNVKVEIDDEGRGDY</sequence>
<dbReference type="PIR" id="E96973">
    <property type="entry name" value="E96973"/>
</dbReference>
<dbReference type="InterPro" id="IPR038501">
    <property type="entry name" value="Spore_GerAC_C_sf"/>
</dbReference>
<protein>
    <submittedName>
        <fullName evidence="11">Spore germination protein, gerKC</fullName>
    </submittedName>
</protein>
<dbReference type="eggNOG" id="ENOG503081S">
    <property type="taxonomic scope" value="Bacteria"/>
</dbReference>
<evidence type="ECO:0000256" key="4">
    <source>
        <dbReference type="ARBA" id="ARBA00022729"/>
    </source>
</evidence>
<dbReference type="GO" id="GO:0016020">
    <property type="term" value="C:membrane"/>
    <property type="evidence" value="ECO:0007669"/>
    <property type="project" value="UniProtKB-SubCell"/>
</dbReference>
<dbReference type="InterPro" id="IPR046953">
    <property type="entry name" value="Spore_GerAC-like_C"/>
</dbReference>
<dbReference type="EMBL" id="AE001437">
    <property type="protein sequence ID" value="AAK78576.1"/>
    <property type="molecule type" value="Genomic_DNA"/>
</dbReference>
<evidence type="ECO:0000256" key="6">
    <source>
        <dbReference type="ARBA" id="ARBA00023139"/>
    </source>
</evidence>
<feature type="domain" description="Spore germination GerAC-like C-terminal" evidence="9">
    <location>
        <begin position="203"/>
        <end position="364"/>
    </location>
</feature>
<dbReference type="InterPro" id="IPR057336">
    <property type="entry name" value="GerAC_N"/>
</dbReference>
<feature type="domain" description="Spore germination protein N-terminal" evidence="10">
    <location>
        <begin position="28"/>
        <end position="195"/>
    </location>
</feature>
<evidence type="ECO:0000256" key="5">
    <source>
        <dbReference type="ARBA" id="ARBA00023136"/>
    </source>
</evidence>
<evidence type="ECO:0000259" key="9">
    <source>
        <dbReference type="Pfam" id="PF05504"/>
    </source>
</evidence>
<comment type="subcellular location">
    <subcellularLocation>
        <location evidence="1">Membrane</location>
        <topology evidence="1">Lipid-anchor</topology>
    </subcellularLocation>
</comment>
<comment type="similarity">
    <text evidence="2">Belongs to the GerABKC lipoprotein family.</text>
</comment>
<dbReference type="Pfam" id="PF25198">
    <property type="entry name" value="Spore_GerAC_N"/>
    <property type="match status" value="1"/>
</dbReference>
<accession>Q97LG3</accession>
<dbReference type="Pfam" id="PF05504">
    <property type="entry name" value="Spore_GerAC"/>
    <property type="match status" value="1"/>
</dbReference>